<comment type="caution">
    <text evidence="8">The sequence shown here is derived from an EMBL/GenBank/DDBJ whole genome shotgun (WGS) entry which is preliminary data.</text>
</comment>
<dbReference type="STRING" id="67767.A0A0J7KW13"/>
<feature type="transmembrane region" description="Helical" evidence="6">
    <location>
        <begin position="96"/>
        <end position="114"/>
    </location>
</feature>
<feature type="domain" description="Major facilitator superfamily (MFS) profile" evidence="7">
    <location>
        <begin position="1"/>
        <end position="207"/>
    </location>
</feature>
<keyword evidence="4 6" id="KW-1133">Transmembrane helix</keyword>
<feature type="transmembrane region" description="Helical" evidence="6">
    <location>
        <begin position="66"/>
        <end position="84"/>
    </location>
</feature>
<dbReference type="OrthoDB" id="3936150at2759"/>
<accession>A0A0J7KW13</accession>
<dbReference type="InterPro" id="IPR036259">
    <property type="entry name" value="MFS_trans_sf"/>
</dbReference>
<evidence type="ECO:0000256" key="3">
    <source>
        <dbReference type="ARBA" id="ARBA00022692"/>
    </source>
</evidence>
<feature type="transmembrane region" description="Helical" evidence="6">
    <location>
        <begin position="182"/>
        <end position="203"/>
    </location>
</feature>
<keyword evidence="5 6" id="KW-0472">Membrane</keyword>
<dbReference type="PROSITE" id="PS50850">
    <property type="entry name" value="MFS"/>
    <property type="match status" value="1"/>
</dbReference>
<gene>
    <name evidence="8" type="ORF">RF55_5148</name>
</gene>
<dbReference type="SUPFAM" id="SSF103473">
    <property type="entry name" value="MFS general substrate transporter"/>
    <property type="match status" value="1"/>
</dbReference>
<dbReference type="PaxDb" id="67767-A0A0J7KW13"/>
<evidence type="ECO:0000256" key="5">
    <source>
        <dbReference type="ARBA" id="ARBA00023136"/>
    </source>
</evidence>
<reference evidence="8 9" key="1">
    <citation type="submission" date="2015-04" db="EMBL/GenBank/DDBJ databases">
        <title>Lasius niger genome sequencing.</title>
        <authorList>
            <person name="Konorov E.A."/>
            <person name="Nikitin M.A."/>
            <person name="Kirill M.V."/>
            <person name="Chang P."/>
        </authorList>
    </citation>
    <scope>NUCLEOTIDE SEQUENCE [LARGE SCALE GENOMIC DNA]</scope>
    <source>
        <tissue evidence="8">Whole</tissue>
    </source>
</reference>
<evidence type="ECO:0000256" key="6">
    <source>
        <dbReference type="SAM" id="Phobius"/>
    </source>
</evidence>
<evidence type="ECO:0000313" key="8">
    <source>
        <dbReference type="EMBL" id="KMQ94682.1"/>
    </source>
</evidence>
<dbReference type="PANTHER" id="PTHR23511">
    <property type="entry name" value="SYNAPTIC VESICLE GLYCOPROTEIN 2"/>
    <property type="match status" value="1"/>
</dbReference>
<dbReference type="AlphaFoldDB" id="A0A0J7KW13"/>
<dbReference type="InterPro" id="IPR011701">
    <property type="entry name" value="MFS"/>
</dbReference>
<dbReference type="EMBL" id="LBMM01002544">
    <property type="protein sequence ID" value="KMQ94682.1"/>
    <property type="molecule type" value="Genomic_DNA"/>
</dbReference>
<dbReference type="GO" id="GO:0016020">
    <property type="term" value="C:membrane"/>
    <property type="evidence" value="ECO:0007669"/>
    <property type="project" value="UniProtKB-SubCell"/>
</dbReference>
<comment type="subcellular location">
    <subcellularLocation>
        <location evidence="1">Membrane</location>
        <topology evidence="1">Multi-pass membrane protein</topology>
    </subcellularLocation>
</comment>
<evidence type="ECO:0000256" key="1">
    <source>
        <dbReference type="ARBA" id="ARBA00004141"/>
    </source>
</evidence>
<evidence type="ECO:0000256" key="4">
    <source>
        <dbReference type="ARBA" id="ARBA00022989"/>
    </source>
</evidence>
<protein>
    <submittedName>
        <fullName evidence="8">Synaptic vesicle glycoprotein 2b</fullName>
    </submittedName>
</protein>
<proteinExistence type="predicted"/>
<evidence type="ECO:0000259" key="7">
    <source>
        <dbReference type="PROSITE" id="PS50850"/>
    </source>
</evidence>
<feature type="transmembrane region" description="Helical" evidence="6">
    <location>
        <begin position="120"/>
        <end position="143"/>
    </location>
</feature>
<sequence>MPQLFAMIESYKSTLMKNDNRVSGLQPSFCYMLIQENLYLNSTRYANEMINNGTVACVPAELNSRVFINSIVIAVTGVIGYTLAGTLITVVGKKKLMAICFIVAAACCGSLYWAEDTNGILGLSSVFVAMSSIGGATVTNIIVDNFPTCLRTMAVSITMMMGRIGAVIGNLLFPVLFSLSCLGPFIMIGSACLVSAFLVLILPRKKKGDDKAKDIA</sequence>
<keyword evidence="9" id="KW-1185">Reference proteome</keyword>
<keyword evidence="3 6" id="KW-0812">Transmembrane</keyword>
<dbReference type="Gene3D" id="1.20.1250.20">
    <property type="entry name" value="MFS general substrate transporter like domains"/>
    <property type="match status" value="1"/>
</dbReference>
<name>A0A0J7KW13_LASNI</name>
<dbReference type="GO" id="GO:0022857">
    <property type="term" value="F:transmembrane transporter activity"/>
    <property type="evidence" value="ECO:0007669"/>
    <property type="project" value="InterPro"/>
</dbReference>
<dbReference type="PANTHER" id="PTHR23511:SF36">
    <property type="entry name" value="EG:BACR7A4.13 PROTEIN-RELATED"/>
    <property type="match status" value="1"/>
</dbReference>
<dbReference type="InterPro" id="IPR020846">
    <property type="entry name" value="MFS_dom"/>
</dbReference>
<keyword evidence="2" id="KW-0813">Transport</keyword>
<organism evidence="8 9">
    <name type="scientific">Lasius niger</name>
    <name type="common">Black garden ant</name>
    <dbReference type="NCBI Taxonomy" id="67767"/>
    <lineage>
        <taxon>Eukaryota</taxon>
        <taxon>Metazoa</taxon>
        <taxon>Ecdysozoa</taxon>
        <taxon>Arthropoda</taxon>
        <taxon>Hexapoda</taxon>
        <taxon>Insecta</taxon>
        <taxon>Pterygota</taxon>
        <taxon>Neoptera</taxon>
        <taxon>Endopterygota</taxon>
        <taxon>Hymenoptera</taxon>
        <taxon>Apocrita</taxon>
        <taxon>Aculeata</taxon>
        <taxon>Formicoidea</taxon>
        <taxon>Formicidae</taxon>
        <taxon>Formicinae</taxon>
        <taxon>Lasius</taxon>
        <taxon>Lasius</taxon>
    </lineage>
</organism>
<feature type="transmembrane region" description="Helical" evidence="6">
    <location>
        <begin position="155"/>
        <end position="176"/>
    </location>
</feature>
<evidence type="ECO:0000256" key="2">
    <source>
        <dbReference type="ARBA" id="ARBA00022448"/>
    </source>
</evidence>
<evidence type="ECO:0000313" key="9">
    <source>
        <dbReference type="Proteomes" id="UP000036403"/>
    </source>
</evidence>
<dbReference type="Pfam" id="PF07690">
    <property type="entry name" value="MFS_1"/>
    <property type="match status" value="1"/>
</dbReference>
<dbReference type="Proteomes" id="UP000036403">
    <property type="component" value="Unassembled WGS sequence"/>
</dbReference>